<dbReference type="GO" id="GO:0005886">
    <property type="term" value="C:plasma membrane"/>
    <property type="evidence" value="ECO:0007669"/>
    <property type="project" value="TreeGrafter"/>
</dbReference>
<dbReference type="Pfam" id="PF00001">
    <property type="entry name" value="7tm_1"/>
    <property type="match status" value="1"/>
</dbReference>
<keyword evidence="7" id="KW-0807">Transducer</keyword>
<dbReference type="PANTHER" id="PTHR24243">
    <property type="entry name" value="G-PROTEIN COUPLED RECEPTOR"/>
    <property type="match status" value="1"/>
</dbReference>
<evidence type="ECO:0000256" key="1">
    <source>
        <dbReference type="ARBA" id="ARBA00004141"/>
    </source>
</evidence>
<evidence type="ECO:0000256" key="3">
    <source>
        <dbReference type="ARBA" id="ARBA00022989"/>
    </source>
</evidence>
<evidence type="ECO:0000256" key="7">
    <source>
        <dbReference type="ARBA" id="ARBA00023224"/>
    </source>
</evidence>
<reference evidence="10" key="1">
    <citation type="submission" date="2021-02" db="EMBL/GenBank/DDBJ databases">
        <authorList>
            <person name="Nowell W R."/>
        </authorList>
    </citation>
    <scope>NUCLEOTIDE SEQUENCE</scope>
    <source>
        <strain evidence="10">Ploen Becks lab</strain>
    </source>
</reference>
<feature type="domain" description="G-protein coupled receptors family 1 profile" evidence="9">
    <location>
        <begin position="54"/>
        <end position="379"/>
    </location>
</feature>
<dbReference type="SMART" id="SM01381">
    <property type="entry name" value="7TM_GPCR_Srsx"/>
    <property type="match status" value="1"/>
</dbReference>
<feature type="transmembrane region" description="Helical" evidence="8">
    <location>
        <begin position="360"/>
        <end position="381"/>
    </location>
</feature>
<dbReference type="SUPFAM" id="SSF81321">
    <property type="entry name" value="Family A G protein-coupled receptor-like"/>
    <property type="match status" value="1"/>
</dbReference>
<feature type="transmembrane region" description="Helical" evidence="8">
    <location>
        <begin position="42"/>
        <end position="62"/>
    </location>
</feature>
<evidence type="ECO:0000256" key="5">
    <source>
        <dbReference type="ARBA" id="ARBA00023136"/>
    </source>
</evidence>
<feature type="transmembrane region" description="Helical" evidence="8">
    <location>
        <begin position="323"/>
        <end position="348"/>
    </location>
</feature>
<name>A0A813XN59_9BILA</name>
<dbReference type="EMBL" id="CAJNOC010001539">
    <property type="protein sequence ID" value="CAF0872970.1"/>
    <property type="molecule type" value="Genomic_DNA"/>
</dbReference>
<protein>
    <recommendedName>
        <fullName evidence="9">G-protein coupled receptors family 1 profile domain-containing protein</fullName>
    </recommendedName>
</protein>
<keyword evidence="6" id="KW-0675">Receptor</keyword>
<dbReference type="AlphaFoldDB" id="A0A813XN59"/>
<comment type="caution">
    <text evidence="10">The sequence shown here is derived from an EMBL/GenBank/DDBJ whole genome shotgun (WGS) entry which is preliminary data.</text>
</comment>
<dbReference type="PROSITE" id="PS50262">
    <property type="entry name" value="G_PROTEIN_RECEP_F1_2"/>
    <property type="match status" value="1"/>
</dbReference>
<evidence type="ECO:0000256" key="8">
    <source>
        <dbReference type="SAM" id="Phobius"/>
    </source>
</evidence>
<evidence type="ECO:0000313" key="11">
    <source>
        <dbReference type="Proteomes" id="UP000663879"/>
    </source>
</evidence>
<evidence type="ECO:0000259" key="9">
    <source>
        <dbReference type="PROSITE" id="PS50262"/>
    </source>
</evidence>
<keyword evidence="5 8" id="KW-0472">Membrane</keyword>
<dbReference type="GO" id="GO:0004930">
    <property type="term" value="F:G protein-coupled receptor activity"/>
    <property type="evidence" value="ECO:0007669"/>
    <property type="project" value="UniProtKB-KW"/>
</dbReference>
<feature type="transmembrane region" description="Helical" evidence="8">
    <location>
        <begin position="159"/>
        <end position="180"/>
    </location>
</feature>
<keyword evidence="2 8" id="KW-0812">Transmembrane</keyword>
<dbReference type="PRINTS" id="PR00237">
    <property type="entry name" value="GPCRRHODOPSN"/>
</dbReference>
<dbReference type="InterPro" id="IPR000276">
    <property type="entry name" value="GPCR_Rhodpsn"/>
</dbReference>
<evidence type="ECO:0000256" key="6">
    <source>
        <dbReference type="ARBA" id="ARBA00023170"/>
    </source>
</evidence>
<comment type="subcellular location">
    <subcellularLocation>
        <location evidence="1">Membrane</location>
        <topology evidence="1">Multi-pass membrane protein</topology>
    </subcellularLocation>
</comment>
<keyword evidence="3 8" id="KW-1133">Transmembrane helix</keyword>
<keyword evidence="4" id="KW-0297">G-protein coupled receptor</keyword>
<dbReference type="Gene3D" id="1.20.1070.10">
    <property type="entry name" value="Rhodopsin 7-helix transmembrane proteins"/>
    <property type="match status" value="1"/>
</dbReference>
<evidence type="ECO:0000256" key="2">
    <source>
        <dbReference type="ARBA" id="ARBA00022692"/>
    </source>
</evidence>
<dbReference type="InterPro" id="IPR017452">
    <property type="entry name" value="GPCR_Rhodpsn_7TM"/>
</dbReference>
<feature type="transmembrane region" description="Helical" evidence="8">
    <location>
        <begin position="223"/>
        <end position="248"/>
    </location>
</feature>
<accession>A0A813XN59</accession>
<keyword evidence="11" id="KW-1185">Reference proteome</keyword>
<sequence length="420" mass="48415">MNLLETTREPSNEAFYNQINQYHLPYPAESYEDYLDPSIPKYIPVVLLVIGLFGNALSILVFNQKSMKKNSTFIYLGILCYIDILVLLFGLGDIILIVFFKLIIRNQSIISCRMHTFLTYLFTHLSSFILASVSVDRAIATNFISFSKFYCTQKTAQRIIIILFFLSFSINVHTLFFLGYEDKDLEGASFNLTLNESNNYYDSPKYNCASLSGTIYDNFMNIYFLWIDLIVYAILPFLVMLLSSFFILRVIFMSNKRLENNLPRNSIAYVRNSKGLIETEGSTRREKSNSFKGKLRRSLAKDNSNLNASNRQINTRLSKTIHLTYTLISINALFICLVSPLVIVLILIKGKEKIVEHKSVFNILYLLAYSNHSFNFIFYGLSSPPYRNAIKNLIYGRNSKRSKSAYVTEFNKSKRVSIKN</sequence>
<dbReference type="Proteomes" id="UP000663879">
    <property type="component" value="Unassembled WGS sequence"/>
</dbReference>
<dbReference type="PANTHER" id="PTHR24243:SF230">
    <property type="entry name" value="G-PROTEIN COUPLED RECEPTORS FAMILY 1 PROFILE DOMAIN-CONTAINING PROTEIN"/>
    <property type="match status" value="1"/>
</dbReference>
<dbReference type="OrthoDB" id="9983318at2759"/>
<feature type="transmembrane region" description="Helical" evidence="8">
    <location>
        <begin position="120"/>
        <end position="139"/>
    </location>
</feature>
<feature type="transmembrane region" description="Helical" evidence="8">
    <location>
        <begin position="74"/>
        <end position="100"/>
    </location>
</feature>
<evidence type="ECO:0000256" key="4">
    <source>
        <dbReference type="ARBA" id="ARBA00023040"/>
    </source>
</evidence>
<evidence type="ECO:0000313" key="10">
    <source>
        <dbReference type="EMBL" id="CAF0872970.1"/>
    </source>
</evidence>
<gene>
    <name evidence="10" type="ORF">OXX778_LOCUS10027</name>
</gene>
<organism evidence="10 11">
    <name type="scientific">Brachionus calyciflorus</name>
    <dbReference type="NCBI Taxonomy" id="104777"/>
    <lineage>
        <taxon>Eukaryota</taxon>
        <taxon>Metazoa</taxon>
        <taxon>Spiralia</taxon>
        <taxon>Gnathifera</taxon>
        <taxon>Rotifera</taxon>
        <taxon>Eurotatoria</taxon>
        <taxon>Monogononta</taxon>
        <taxon>Pseudotrocha</taxon>
        <taxon>Ploima</taxon>
        <taxon>Brachionidae</taxon>
        <taxon>Brachionus</taxon>
    </lineage>
</organism>
<proteinExistence type="predicted"/>